<feature type="compositionally biased region" description="Polar residues" evidence="1">
    <location>
        <begin position="30"/>
        <end position="39"/>
    </location>
</feature>
<feature type="region of interest" description="Disordered" evidence="1">
    <location>
        <begin position="30"/>
        <end position="75"/>
    </location>
</feature>
<evidence type="ECO:0000259" key="3">
    <source>
        <dbReference type="Pfam" id="PF13731"/>
    </source>
</evidence>
<proteinExistence type="predicted"/>
<dbReference type="Proteomes" id="UP001596253">
    <property type="component" value="Unassembled WGS sequence"/>
</dbReference>
<keyword evidence="5" id="KW-1185">Reference proteome</keyword>
<keyword evidence="2" id="KW-0732">Signal</keyword>
<dbReference type="EMBL" id="JBHSSD010000003">
    <property type="protein sequence ID" value="MFC6163175.1"/>
    <property type="molecule type" value="Genomic_DNA"/>
</dbReference>
<protein>
    <submittedName>
        <fullName evidence="4">WxL domain-containing protein</fullName>
    </submittedName>
</protein>
<evidence type="ECO:0000313" key="5">
    <source>
        <dbReference type="Proteomes" id="UP001596253"/>
    </source>
</evidence>
<dbReference type="RefSeq" id="WP_137640828.1">
    <property type="nucleotide sequence ID" value="NZ_BJDK01000030.1"/>
</dbReference>
<evidence type="ECO:0000313" key="4">
    <source>
        <dbReference type="EMBL" id="MFC6163175.1"/>
    </source>
</evidence>
<organism evidence="4 5">
    <name type="scientific">Lactiplantibacillus dongliensis</name>
    <dbReference type="NCBI Taxonomy" id="2559919"/>
    <lineage>
        <taxon>Bacteria</taxon>
        <taxon>Bacillati</taxon>
        <taxon>Bacillota</taxon>
        <taxon>Bacilli</taxon>
        <taxon>Lactobacillales</taxon>
        <taxon>Lactobacillaceae</taxon>
        <taxon>Lactiplantibacillus</taxon>
    </lineage>
</organism>
<feature type="chain" id="PRO_5045260387" evidence="2">
    <location>
        <begin position="27"/>
        <end position="254"/>
    </location>
</feature>
<dbReference type="Pfam" id="PF13731">
    <property type="entry name" value="WxL"/>
    <property type="match status" value="1"/>
</dbReference>
<name>A0ABW1R1D4_9LACO</name>
<evidence type="ECO:0000256" key="1">
    <source>
        <dbReference type="SAM" id="MobiDB-lite"/>
    </source>
</evidence>
<evidence type="ECO:0000256" key="2">
    <source>
        <dbReference type="SAM" id="SignalP"/>
    </source>
</evidence>
<gene>
    <name evidence="4" type="ORF">ACFP3T_00535</name>
</gene>
<dbReference type="InterPro" id="IPR027994">
    <property type="entry name" value="WxL_dom"/>
</dbReference>
<reference evidence="5" key="1">
    <citation type="journal article" date="2019" name="Int. J. Syst. Evol. Microbiol.">
        <title>The Global Catalogue of Microorganisms (GCM) 10K type strain sequencing project: providing services to taxonomists for standard genome sequencing and annotation.</title>
        <authorList>
            <consortium name="The Broad Institute Genomics Platform"/>
            <consortium name="The Broad Institute Genome Sequencing Center for Infectious Disease"/>
            <person name="Wu L."/>
            <person name="Ma J."/>
        </authorList>
    </citation>
    <scope>NUCLEOTIDE SEQUENCE [LARGE SCALE GENOMIC DNA]</scope>
    <source>
        <strain evidence="5">CCM 8932</strain>
    </source>
</reference>
<sequence>MNKRVSSLVLVGALALGSVLPLTANAEAVTETSGKTTSDVEFLPPENVINPVDPTDPGKTVTDPDGAKDPGGATVDPTGPLSFLYVSPSIDFGHQKAVSSNTQNISNADTPGQITVASQKFNGTDPNTNLVTEVSDTRGTSVGWNVQVSSTPLTLEGATDVLKGATINLGANDTAKNIVNNSGDATGIDGQDAALSTENGNAATIYTAAKDAGAGQTAFQLSPDNITMTGIEANAKAGTYKGTLTWTLNDTPVE</sequence>
<comment type="caution">
    <text evidence="4">The sequence shown here is derived from an EMBL/GenBank/DDBJ whole genome shotgun (WGS) entry which is preliminary data.</text>
</comment>
<accession>A0ABW1R1D4</accession>
<feature type="domain" description="WxL" evidence="3">
    <location>
        <begin position="31"/>
        <end position="252"/>
    </location>
</feature>
<feature type="signal peptide" evidence="2">
    <location>
        <begin position="1"/>
        <end position="26"/>
    </location>
</feature>